<sequence>MTKAICIENNSFIFGNKCAFNLQVTRLEEGGGLYRFQGVALPAQQRVSSYTWDILKKAAKRPNRMVTPGQPRLVHQHEPEQSKMELNR</sequence>
<accession>A0A914WXL9</accession>
<evidence type="ECO:0000256" key="1">
    <source>
        <dbReference type="SAM" id="MobiDB-lite"/>
    </source>
</evidence>
<dbReference type="Proteomes" id="UP000887566">
    <property type="component" value="Unplaced"/>
</dbReference>
<dbReference type="WBParaSite" id="PSAMB.scaffold5498size11547.g26744.t1">
    <property type="protein sequence ID" value="PSAMB.scaffold5498size11547.g26744.t1"/>
    <property type="gene ID" value="PSAMB.scaffold5498size11547.g26744"/>
</dbReference>
<feature type="region of interest" description="Disordered" evidence="1">
    <location>
        <begin position="63"/>
        <end position="88"/>
    </location>
</feature>
<evidence type="ECO:0000313" key="2">
    <source>
        <dbReference type="Proteomes" id="UP000887566"/>
    </source>
</evidence>
<name>A0A914WXL9_9BILA</name>
<feature type="compositionally biased region" description="Basic and acidic residues" evidence="1">
    <location>
        <begin position="75"/>
        <end position="88"/>
    </location>
</feature>
<organism evidence="2 3">
    <name type="scientific">Plectus sambesii</name>
    <dbReference type="NCBI Taxonomy" id="2011161"/>
    <lineage>
        <taxon>Eukaryota</taxon>
        <taxon>Metazoa</taxon>
        <taxon>Ecdysozoa</taxon>
        <taxon>Nematoda</taxon>
        <taxon>Chromadorea</taxon>
        <taxon>Plectida</taxon>
        <taxon>Plectina</taxon>
        <taxon>Plectoidea</taxon>
        <taxon>Plectidae</taxon>
        <taxon>Plectus</taxon>
    </lineage>
</organism>
<protein>
    <submittedName>
        <fullName evidence="3">Uncharacterized protein</fullName>
    </submittedName>
</protein>
<proteinExistence type="predicted"/>
<reference evidence="3" key="1">
    <citation type="submission" date="2022-11" db="UniProtKB">
        <authorList>
            <consortium name="WormBaseParasite"/>
        </authorList>
    </citation>
    <scope>IDENTIFICATION</scope>
</reference>
<keyword evidence="2" id="KW-1185">Reference proteome</keyword>
<dbReference type="AlphaFoldDB" id="A0A914WXL9"/>
<evidence type="ECO:0000313" key="3">
    <source>
        <dbReference type="WBParaSite" id="PSAMB.scaffold5498size11547.g26744.t1"/>
    </source>
</evidence>